<keyword evidence="4 11" id="KW-0150">Chloroplast</keyword>
<dbReference type="InterPro" id="IPR002864">
    <property type="entry name" value="Acyl-ACP_thioesterase_NHD"/>
</dbReference>
<dbReference type="InterPro" id="IPR049427">
    <property type="entry name" value="Acyl-ACP_TE_C"/>
</dbReference>
<dbReference type="KEGG" id="mis:MICPUN_71325"/>
<dbReference type="SUPFAM" id="SSF54637">
    <property type="entry name" value="Thioesterase/thiol ester dehydrase-isomerase"/>
    <property type="match status" value="2"/>
</dbReference>
<dbReference type="GO" id="GO:0009507">
    <property type="term" value="C:chloroplast"/>
    <property type="evidence" value="ECO:0007669"/>
    <property type="project" value="UniProtKB-SubCell"/>
</dbReference>
<feature type="non-terminal residue" evidence="14">
    <location>
        <position position="1"/>
    </location>
</feature>
<dbReference type="STRING" id="296587.C1E8K6"/>
<evidence type="ECO:0000256" key="3">
    <source>
        <dbReference type="ARBA" id="ARBA00022516"/>
    </source>
</evidence>
<dbReference type="EC" id="3.1.2.-" evidence="11"/>
<evidence type="ECO:0000256" key="2">
    <source>
        <dbReference type="ARBA" id="ARBA00006500"/>
    </source>
</evidence>
<proteinExistence type="inferred from homology"/>
<dbReference type="InterPro" id="IPR029069">
    <property type="entry name" value="HotDog_dom_sf"/>
</dbReference>
<evidence type="ECO:0000256" key="11">
    <source>
        <dbReference type="RuleBase" id="RU363096"/>
    </source>
</evidence>
<evidence type="ECO:0000256" key="1">
    <source>
        <dbReference type="ARBA" id="ARBA00004229"/>
    </source>
</evidence>
<feature type="domain" description="Acyl-ACP thioesterase N-terminal hotdog" evidence="12">
    <location>
        <begin position="7"/>
        <end position="141"/>
    </location>
</feature>
<dbReference type="Proteomes" id="UP000002009">
    <property type="component" value="Chromosome 6"/>
</dbReference>
<dbReference type="RefSeq" id="XP_002503271.1">
    <property type="nucleotide sequence ID" value="XM_002503225.1"/>
</dbReference>
<keyword evidence="6 11" id="KW-0378">Hydrolase</keyword>
<keyword evidence="8" id="KW-0809">Transit peptide</keyword>
<dbReference type="InterPro" id="IPR045023">
    <property type="entry name" value="FATA/B"/>
</dbReference>
<feature type="domain" description="Acyl-ACP thioesterase-like C-terminal" evidence="13">
    <location>
        <begin position="179"/>
        <end position="235"/>
    </location>
</feature>
<dbReference type="InParanoid" id="C1E8K6"/>
<evidence type="ECO:0000256" key="8">
    <source>
        <dbReference type="ARBA" id="ARBA00022946"/>
    </source>
</evidence>
<evidence type="ECO:0000256" key="5">
    <source>
        <dbReference type="ARBA" id="ARBA00022640"/>
    </source>
</evidence>
<dbReference type="AlphaFoldDB" id="C1E8K6"/>
<keyword evidence="3 11" id="KW-0444">Lipid biosynthesis</keyword>
<dbReference type="Pfam" id="PF20791">
    <property type="entry name" value="Acyl-ACP_TE_C"/>
    <property type="match status" value="1"/>
</dbReference>
<evidence type="ECO:0000256" key="6">
    <source>
        <dbReference type="ARBA" id="ARBA00022801"/>
    </source>
</evidence>
<dbReference type="GeneID" id="8244199"/>
<name>C1E8K6_MICCC</name>
<feature type="non-terminal residue" evidence="14">
    <location>
        <position position="237"/>
    </location>
</feature>
<comment type="similarity">
    <text evidence="2 11">Belongs to the acyl-ACP thioesterase family.</text>
</comment>
<dbReference type="PANTHER" id="PTHR31727:SF6">
    <property type="entry name" value="OLEOYL-ACYL CARRIER PROTEIN THIOESTERASE 1, CHLOROPLASTIC"/>
    <property type="match status" value="1"/>
</dbReference>
<sequence>ALIEDGRVFSEIFPVRFDEVGPDKACTMRTVASMMQECACNHIQAMWGKGQSSPAEMRSNNQAFVCTQMHIEVHEYPRWGDEVEVKTWVEVERSVSARRDFELVLCDGPEGTCRAVGAATSRWVAFDVAKRRMVRIPKKTTEDVTNYHALLNNYIMGEDYVMPKLLDVRNTNLPLSQPKAFTGDRLDLDMNGHVNNVVYTEWILESVPVDMWTDYQLCELDIEFKSECGYGDVIAAV</sequence>
<dbReference type="EMBL" id="CP001327">
    <property type="protein sequence ID" value="ACO64529.1"/>
    <property type="molecule type" value="Genomic_DNA"/>
</dbReference>
<keyword evidence="15" id="KW-1185">Reference proteome</keyword>
<comment type="function">
    <text evidence="11">Plays an essential role in chain termination during de novo fatty acid synthesis.</text>
</comment>
<evidence type="ECO:0000256" key="10">
    <source>
        <dbReference type="ARBA" id="ARBA00023160"/>
    </source>
</evidence>
<keyword evidence="5 11" id="KW-0934">Plastid</keyword>
<dbReference type="Gene3D" id="3.10.129.10">
    <property type="entry name" value="Hotdog Thioesterase"/>
    <property type="match status" value="1"/>
</dbReference>
<comment type="subcellular location">
    <subcellularLocation>
        <location evidence="1 11">Plastid</location>
        <location evidence="1 11">Chloroplast</location>
    </subcellularLocation>
</comment>
<dbReference type="GO" id="GO:0000036">
    <property type="term" value="F:acyl carrier activity"/>
    <property type="evidence" value="ECO:0007669"/>
    <property type="project" value="TreeGrafter"/>
</dbReference>
<evidence type="ECO:0000256" key="9">
    <source>
        <dbReference type="ARBA" id="ARBA00023098"/>
    </source>
</evidence>
<evidence type="ECO:0000259" key="12">
    <source>
        <dbReference type="Pfam" id="PF01643"/>
    </source>
</evidence>
<keyword evidence="9 11" id="KW-0443">Lipid metabolism</keyword>
<organism evidence="14 15">
    <name type="scientific">Micromonas commoda (strain RCC299 / NOUM17 / CCMP2709)</name>
    <name type="common">Picoplanktonic green alga</name>
    <dbReference type="NCBI Taxonomy" id="296587"/>
    <lineage>
        <taxon>Eukaryota</taxon>
        <taxon>Viridiplantae</taxon>
        <taxon>Chlorophyta</taxon>
        <taxon>Mamiellophyceae</taxon>
        <taxon>Mamiellales</taxon>
        <taxon>Mamiellaceae</taxon>
        <taxon>Micromonas</taxon>
    </lineage>
</organism>
<accession>C1E8K6</accession>
<dbReference type="eggNOG" id="ENOG502QTE3">
    <property type="taxonomic scope" value="Eukaryota"/>
</dbReference>
<dbReference type="Pfam" id="PF01643">
    <property type="entry name" value="Acyl-ACP_TE"/>
    <property type="match status" value="1"/>
</dbReference>
<gene>
    <name evidence="14" type="ORF">MICPUN_71325</name>
</gene>
<dbReference type="CDD" id="cd00586">
    <property type="entry name" value="4HBT"/>
    <property type="match status" value="1"/>
</dbReference>
<evidence type="ECO:0000256" key="7">
    <source>
        <dbReference type="ARBA" id="ARBA00022832"/>
    </source>
</evidence>
<evidence type="ECO:0000313" key="14">
    <source>
        <dbReference type="EMBL" id="ACO64529.1"/>
    </source>
</evidence>
<dbReference type="OrthoDB" id="618395at2759"/>
<evidence type="ECO:0000313" key="15">
    <source>
        <dbReference type="Proteomes" id="UP000002009"/>
    </source>
</evidence>
<evidence type="ECO:0000256" key="4">
    <source>
        <dbReference type="ARBA" id="ARBA00022528"/>
    </source>
</evidence>
<dbReference type="OMA" id="EMETWCQ"/>
<dbReference type="PANTHER" id="PTHR31727">
    <property type="entry name" value="OLEOYL-ACYL CARRIER PROTEIN THIOESTERASE 1, CHLOROPLASTIC"/>
    <property type="match status" value="1"/>
</dbReference>
<keyword evidence="7 11" id="KW-0276">Fatty acid metabolism</keyword>
<protein>
    <recommendedName>
        <fullName evidence="11">Acyl-[acyl-carrier-protein] hydrolase</fullName>
        <ecNumber evidence="11">3.1.2.-</ecNumber>
    </recommendedName>
</protein>
<dbReference type="FunCoup" id="C1E8K6">
    <property type="interactions" value="199"/>
</dbReference>
<keyword evidence="10 11" id="KW-0275">Fatty acid biosynthesis</keyword>
<reference evidence="14 15" key="1">
    <citation type="journal article" date="2009" name="Science">
        <title>Green evolution and dynamic adaptations revealed by genomes of the marine picoeukaryotes Micromonas.</title>
        <authorList>
            <person name="Worden A.Z."/>
            <person name="Lee J.H."/>
            <person name="Mock T."/>
            <person name="Rouze P."/>
            <person name="Simmons M.P."/>
            <person name="Aerts A.L."/>
            <person name="Allen A.E."/>
            <person name="Cuvelier M.L."/>
            <person name="Derelle E."/>
            <person name="Everett M.V."/>
            <person name="Foulon E."/>
            <person name="Grimwood J."/>
            <person name="Gundlach H."/>
            <person name="Henrissat B."/>
            <person name="Napoli C."/>
            <person name="McDonald S.M."/>
            <person name="Parker M.S."/>
            <person name="Rombauts S."/>
            <person name="Salamov A."/>
            <person name="Von Dassow P."/>
            <person name="Badger J.H."/>
            <person name="Coutinho P.M."/>
            <person name="Demir E."/>
            <person name="Dubchak I."/>
            <person name="Gentemann C."/>
            <person name="Eikrem W."/>
            <person name="Gready J.E."/>
            <person name="John U."/>
            <person name="Lanier W."/>
            <person name="Lindquist E.A."/>
            <person name="Lucas S."/>
            <person name="Mayer K.F."/>
            <person name="Moreau H."/>
            <person name="Not F."/>
            <person name="Otillar R."/>
            <person name="Panaud O."/>
            <person name="Pangilinan J."/>
            <person name="Paulsen I."/>
            <person name="Piegu B."/>
            <person name="Poliakov A."/>
            <person name="Robbens S."/>
            <person name="Schmutz J."/>
            <person name="Toulza E."/>
            <person name="Wyss T."/>
            <person name="Zelensky A."/>
            <person name="Zhou K."/>
            <person name="Armbrust E.V."/>
            <person name="Bhattacharya D."/>
            <person name="Goodenough U.W."/>
            <person name="Van de Peer Y."/>
            <person name="Grigoriev I.V."/>
        </authorList>
    </citation>
    <scope>NUCLEOTIDE SEQUENCE [LARGE SCALE GENOMIC DNA]</scope>
    <source>
        <strain evidence="15">RCC299 / NOUM17</strain>
    </source>
</reference>
<evidence type="ECO:0000259" key="13">
    <source>
        <dbReference type="Pfam" id="PF20791"/>
    </source>
</evidence>
<dbReference type="GO" id="GO:0016297">
    <property type="term" value="F:fatty acyl-[ACP] hydrolase activity"/>
    <property type="evidence" value="ECO:0007669"/>
    <property type="project" value="InterPro"/>
</dbReference>